<dbReference type="KEGG" id="pbar:105426751"/>
<dbReference type="InterPro" id="IPR032710">
    <property type="entry name" value="NTF2-like_dom_sf"/>
</dbReference>
<evidence type="ECO:0000313" key="1">
    <source>
        <dbReference type="Proteomes" id="UP000504615"/>
    </source>
</evidence>
<dbReference type="PANTHER" id="PTHR31094:SF2">
    <property type="entry name" value="RIKEN CDNA 2310061I04 GENE"/>
    <property type="match status" value="1"/>
</dbReference>
<organism evidence="1 2">
    <name type="scientific">Pogonomyrmex barbatus</name>
    <name type="common">red harvester ant</name>
    <dbReference type="NCBI Taxonomy" id="144034"/>
    <lineage>
        <taxon>Eukaryota</taxon>
        <taxon>Metazoa</taxon>
        <taxon>Ecdysozoa</taxon>
        <taxon>Arthropoda</taxon>
        <taxon>Hexapoda</taxon>
        <taxon>Insecta</taxon>
        <taxon>Pterygota</taxon>
        <taxon>Neoptera</taxon>
        <taxon>Endopterygota</taxon>
        <taxon>Hymenoptera</taxon>
        <taxon>Apocrita</taxon>
        <taxon>Aculeata</taxon>
        <taxon>Formicoidea</taxon>
        <taxon>Formicidae</taxon>
        <taxon>Myrmicinae</taxon>
        <taxon>Pogonomyrmex</taxon>
    </lineage>
</organism>
<reference evidence="2" key="1">
    <citation type="submission" date="2025-08" db="UniProtKB">
        <authorList>
            <consortium name="RefSeq"/>
        </authorList>
    </citation>
    <scope>IDENTIFICATION</scope>
</reference>
<dbReference type="SUPFAM" id="SSF54427">
    <property type="entry name" value="NTF2-like"/>
    <property type="match status" value="1"/>
</dbReference>
<sequence>MLCAFACHCGGCCRSKRQILISQSHNMSLCFRMLPGKLSSLVSGRKSSSKFDRHQLQKHIESSAFLKQFLGTQRALSVRANTVSKSIPFVNCTLPPNLSLASFDSRNQWNEKLTKRYADDESKNATIYWAQSPRRLHKLQRLSVTSLKNRKHVASTGIASNNIKTFQIQDVGNAKDPIPDNNRMISLESLYSNRETNVDIKVLFASDNMDILKTSPQQQSPQENENKPSQEQLQSIVDCLSQDLPKLFVKPLNYSIYTQDITFINNIRGTTTRGLMNYAKQLIWLRVIGHIKFAHIKLDIIKITMHTEDDTVKVRWRIRGVTGWKVISMFWKYKFWKIQDSINDNHEVWYDGFSTFYVNTNGKIYKHIADKMMPDQDQITVKKNDLRIATKLALFTGLASMFDSN</sequence>
<keyword evidence="1" id="KW-1185">Reference proteome</keyword>
<protein>
    <submittedName>
        <fullName evidence="2">Uncharacterized protein LOC105426751</fullName>
    </submittedName>
</protein>
<dbReference type="PANTHER" id="PTHR31094">
    <property type="entry name" value="RIKEN CDNA 2310061I04 GENE"/>
    <property type="match status" value="1"/>
</dbReference>
<dbReference type="Proteomes" id="UP000504615">
    <property type="component" value="Unplaced"/>
</dbReference>
<evidence type="ECO:0000313" key="2">
    <source>
        <dbReference type="RefSeq" id="XP_011636436.1"/>
    </source>
</evidence>
<dbReference type="RefSeq" id="XP_011636436.1">
    <property type="nucleotide sequence ID" value="XM_011638134.2"/>
</dbReference>
<dbReference type="GeneID" id="105426751"/>
<dbReference type="AlphaFoldDB" id="A0A6I9W4V2"/>
<name>A0A6I9W4V2_9HYME</name>
<feature type="non-terminal residue" evidence="2">
    <location>
        <position position="405"/>
    </location>
</feature>
<accession>A0A6I9W4V2</accession>
<proteinExistence type="predicted"/>
<dbReference type="Pfam" id="PF10184">
    <property type="entry name" value="DUF2358"/>
    <property type="match status" value="1"/>
</dbReference>
<dbReference type="InterPro" id="IPR018790">
    <property type="entry name" value="DUF2358"/>
</dbReference>
<dbReference type="OrthoDB" id="44820at2759"/>
<gene>
    <name evidence="2" type="primary">LOC105426751</name>
</gene>